<dbReference type="InterPro" id="IPR001680">
    <property type="entry name" value="WD40_rpt"/>
</dbReference>
<dbReference type="Proteomes" id="UP000193560">
    <property type="component" value="Unassembled WGS sequence"/>
</dbReference>
<dbReference type="InterPro" id="IPR024977">
    <property type="entry name" value="Apc4-like_WD40_dom"/>
</dbReference>
<dbReference type="InterPro" id="IPR015943">
    <property type="entry name" value="WD40/YVTN_repeat-like_dom_sf"/>
</dbReference>
<organism evidence="2 3">
    <name type="scientific">Absidia repens</name>
    <dbReference type="NCBI Taxonomy" id="90262"/>
    <lineage>
        <taxon>Eukaryota</taxon>
        <taxon>Fungi</taxon>
        <taxon>Fungi incertae sedis</taxon>
        <taxon>Mucoromycota</taxon>
        <taxon>Mucoromycotina</taxon>
        <taxon>Mucoromycetes</taxon>
        <taxon>Mucorales</taxon>
        <taxon>Cunninghamellaceae</taxon>
        <taxon>Absidia</taxon>
    </lineage>
</organism>
<reference evidence="2 3" key="1">
    <citation type="submission" date="2016-07" db="EMBL/GenBank/DDBJ databases">
        <title>Pervasive Adenine N6-methylation of Active Genes in Fungi.</title>
        <authorList>
            <consortium name="DOE Joint Genome Institute"/>
            <person name="Mondo S.J."/>
            <person name="Dannebaum R.O."/>
            <person name="Kuo R.C."/>
            <person name="Labutti K."/>
            <person name="Haridas S."/>
            <person name="Kuo A."/>
            <person name="Salamov A."/>
            <person name="Ahrendt S.R."/>
            <person name="Lipzen A."/>
            <person name="Sullivan W."/>
            <person name="Andreopoulos W.B."/>
            <person name="Clum A."/>
            <person name="Lindquist E."/>
            <person name="Daum C."/>
            <person name="Ramamoorthy G.K."/>
            <person name="Gryganskyi A."/>
            <person name="Culley D."/>
            <person name="Magnuson J.K."/>
            <person name="James T.Y."/>
            <person name="O'Malley M.A."/>
            <person name="Stajich J.E."/>
            <person name="Spatafora J.W."/>
            <person name="Visel A."/>
            <person name="Grigoriev I.V."/>
        </authorList>
    </citation>
    <scope>NUCLEOTIDE SEQUENCE [LARGE SCALE GENOMIC DNA]</scope>
    <source>
        <strain evidence="2 3">NRRL 1336</strain>
    </source>
</reference>
<evidence type="ECO:0000313" key="2">
    <source>
        <dbReference type="EMBL" id="ORZ21647.1"/>
    </source>
</evidence>
<comment type="caution">
    <text evidence="2">The sequence shown here is derived from an EMBL/GenBank/DDBJ whole genome shotgun (WGS) entry which is preliminary data.</text>
</comment>
<keyword evidence="3" id="KW-1185">Reference proteome</keyword>
<accession>A0A1X2ISY1</accession>
<evidence type="ECO:0000313" key="3">
    <source>
        <dbReference type="Proteomes" id="UP000193560"/>
    </source>
</evidence>
<dbReference type="SUPFAM" id="SSF69322">
    <property type="entry name" value="Tricorn protease domain 2"/>
    <property type="match status" value="1"/>
</dbReference>
<name>A0A1X2ISY1_9FUNG</name>
<dbReference type="PANTHER" id="PTHR16220:SF0">
    <property type="entry name" value="WD REPEAT-CONTAINING PROTEIN WRAP73"/>
    <property type="match status" value="1"/>
</dbReference>
<dbReference type="Pfam" id="PF12894">
    <property type="entry name" value="ANAPC4_WD40"/>
    <property type="match status" value="1"/>
</dbReference>
<dbReference type="STRING" id="90262.A0A1X2ISY1"/>
<dbReference type="InterPro" id="IPR052778">
    <property type="entry name" value="Centrosome-WD_assoc"/>
</dbReference>
<dbReference type="Gene3D" id="2.130.10.10">
    <property type="entry name" value="YVTN repeat-like/Quinoprotein amine dehydrogenase"/>
    <property type="match status" value="2"/>
</dbReference>
<dbReference type="PANTHER" id="PTHR16220">
    <property type="entry name" value="WD REPEAT PROTEIN 8-RELATED"/>
    <property type="match status" value="1"/>
</dbReference>
<dbReference type="GO" id="GO:1990811">
    <property type="term" value="C:MWP complex"/>
    <property type="evidence" value="ECO:0007669"/>
    <property type="project" value="TreeGrafter"/>
</dbReference>
<dbReference type="GO" id="GO:1990810">
    <property type="term" value="P:microtubule anchoring at mitotic spindle pole body"/>
    <property type="evidence" value="ECO:0007669"/>
    <property type="project" value="TreeGrafter"/>
</dbReference>
<proteinExistence type="predicted"/>
<protein>
    <recommendedName>
        <fullName evidence="1">Anaphase-promoting complex subunit 4-like WD40 domain-containing protein</fullName>
    </recommendedName>
</protein>
<dbReference type="AlphaFoldDB" id="A0A1X2ISY1"/>
<dbReference type="OrthoDB" id="308690at2759"/>
<feature type="domain" description="Anaphase-promoting complex subunit 4-like WD40" evidence="1">
    <location>
        <begin position="188"/>
        <end position="263"/>
    </location>
</feature>
<evidence type="ECO:0000259" key="1">
    <source>
        <dbReference type="Pfam" id="PF12894"/>
    </source>
</evidence>
<sequence>MEFTYSHLYKHSLYQCQISPDNKYVANTVDSTVVIRDHSQDMVIMHVYETNHPVDWMCWSPDAQYIATMNHKRSVANVWSINDTNKKITLSDRRFGLAQAWWSPDSSSLLISSDLDLKITVWMFIKNEIKYIYQPKIRDIGCVSSPDGKYIAVVEKKDSKDYLIILNAKSFSLLQRFLLGTTDVVKVQWSPDSQFCAVIDNCIYYKIMVYRLDGQLEYSYSAYEYGLGIKSISWHNKMMAIGSYDGNIRLINTINWHLVSTLPHPNVIRSNELKSLTVYEEYQLPNMTKPTLDTKVGYRVISKRPLQLPVLRPDYNKHDPSIGISECDFCIDGTLLATKNDAMPTTLWIWDVHKLKVCIIISQLNPVRYVKWNPKYAHVLVMVCGDENAYILCQKPSLQRQQQHSSSIDWAQSLKIIPITVPTSKFSARHIEWSQDGETLLLLDHHLYCLASLYFLH</sequence>
<gene>
    <name evidence="2" type="ORF">BCR42DRAFT_407996</name>
</gene>
<dbReference type="SMART" id="SM00320">
    <property type="entry name" value="WD40"/>
    <property type="match status" value="5"/>
</dbReference>
<dbReference type="GO" id="GO:0005815">
    <property type="term" value="C:microtubule organizing center"/>
    <property type="evidence" value="ECO:0007669"/>
    <property type="project" value="TreeGrafter"/>
</dbReference>
<dbReference type="EMBL" id="MCGE01000005">
    <property type="protein sequence ID" value="ORZ21647.1"/>
    <property type="molecule type" value="Genomic_DNA"/>
</dbReference>